<dbReference type="Gene3D" id="2.10.260.10">
    <property type="match status" value="1"/>
</dbReference>
<dbReference type="AlphaFoldDB" id="A0A4R7HWL5"/>
<organism evidence="2 3">
    <name type="scientific">Ilumatobacter fluminis</name>
    <dbReference type="NCBI Taxonomy" id="467091"/>
    <lineage>
        <taxon>Bacteria</taxon>
        <taxon>Bacillati</taxon>
        <taxon>Actinomycetota</taxon>
        <taxon>Acidimicrobiia</taxon>
        <taxon>Acidimicrobiales</taxon>
        <taxon>Ilumatobacteraceae</taxon>
        <taxon>Ilumatobacter</taxon>
    </lineage>
</organism>
<dbReference type="Proteomes" id="UP000294558">
    <property type="component" value="Unassembled WGS sequence"/>
</dbReference>
<evidence type="ECO:0000313" key="2">
    <source>
        <dbReference type="EMBL" id="TDT15411.1"/>
    </source>
</evidence>
<dbReference type="SUPFAM" id="SSF89447">
    <property type="entry name" value="AbrB/MazE/MraZ-like"/>
    <property type="match status" value="1"/>
</dbReference>
<gene>
    <name evidence="2" type="ORF">BDK89_0981</name>
</gene>
<reference evidence="2 3" key="1">
    <citation type="submission" date="2019-03" db="EMBL/GenBank/DDBJ databases">
        <title>Sequencing the genomes of 1000 actinobacteria strains.</title>
        <authorList>
            <person name="Klenk H.-P."/>
        </authorList>
    </citation>
    <scope>NUCLEOTIDE SEQUENCE [LARGE SCALE GENOMIC DNA]</scope>
    <source>
        <strain evidence="2 3">DSM 18936</strain>
    </source>
</reference>
<comment type="caution">
    <text evidence="2">The sequence shown here is derived from an EMBL/GenBank/DDBJ whole genome shotgun (WGS) entry which is preliminary data.</text>
</comment>
<dbReference type="EMBL" id="SOAU01000001">
    <property type="protein sequence ID" value="TDT15411.1"/>
    <property type="molecule type" value="Genomic_DNA"/>
</dbReference>
<evidence type="ECO:0000259" key="1">
    <source>
        <dbReference type="SMART" id="SM00966"/>
    </source>
</evidence>
<keyword evidence="3" id="KW-1185">Reference proteome</keyword>
<dbReference type="Pfam" id="PF04014">
    <property type="entry name" value="MazE_antitoxin"/>
    <property type="match status" value="1"/>
</dbReference>
<evidence type="ECO:0000313" key="3">
    <source>
        <dbReference type="Proteomes" id="UP000294558"/>
    </source>
</evidence>
<proteinExistence type="predicted"/>
<name>A0A4R7HWL5_9ACTN</name>
<sequence length="81" mass="8799">MGNVKERRRGATTISSKNQITIPAAELRAAGLEAGERLVARADGPGRVVLEREEDVVSEFAGALSGVYADRELDSLRDEWD</sequence>
<dbReference type="InterPro" id="IPR007159">
    <property type="entry name" value="SpoVT-AbrB_dom"/>
</dbReference>
<dbReference type="InterPro" id="IPR037914">
    <property type="entry name" value="SpoVT-AbrB_sf"/>
</dbReference>
<dbReference type="RefSeq" id="WP_133867862.1">
    <property type="nucleotide sequence ID" value="NZ_JAVJPS010000004.1"/>
</dbReference>
<dbReference type="GO" id="GO:0003677">
    <property type="term" value="F:DNA binding"/>
    <property type="evidence" value="ECO:0007669"/>
    <property type="project" value="InterPro"/>
</dbReference>
<dbReference type="SMART" id="SM00966">
    <property type="entry name" value="SpoVT_AbrB"/>
    <property type="match status" value="1"/>
</dbReference>
<protein>
    <submittedName>
        <fullName evidence="2">AbrB family transcriptional regulator</fullName>
    </submittedName>
</protein>
<feature type="domain" description="SpoVT-AbrB" evidence="1">
    <location>
        <begin position="12"/>
        <end position="58"/>
    </location>
</feature>
<dbReference type="OrthoDB" id="5244928at2"/>
<accession>A0A4R7HWL5</accession>